<proteinExistence type="predicted"/>
<dbReference type="KEGG" id="pbp:STSP1_01960"/>
<protein>
    <submittedName>
        <fullName evidence="1">Uncharacterized protein</fullName>
    </submittedName>
</protein>
<dbReference type="InterPro" id="IPR014717">
    <property type="entry name" value="Transl_elong_EF1B/ribsomal_bS6"/>
</dbReference>
<dbReference type="Proteomes" id="UP000193334">
    <property type="component" value="Chromosome"/>
</dbReference>
<reference evidence="2" key="1">
    <citation type="submission" date="2017-04" db="EMBL/GenBank/DDBJ databases">
        <title>Comparative genomics and description of representatives of a novel lineage of planctomycetes thriving in anoxic sediments.</title>
        <authorList>
            <person name="Spring S."/>
            <person name="Bunk B."/>
            <person name="Sproer C."/>
        </authorList>
    </citation>
    <scope>NUCLEOTIDE SEQUENCE [LARGE SCALE GENOMIC DNA]</scope>
    <source>
        <strain evidence="2">ST-PulAB-D4</strain>
    </source>
</reference>
<dbReference type="AlphaFoldDB" id="A0A1W6LP42"/>
<dbReference type="Gene3D" id="3.30.70.60">
    <property type="match status" value="1"/>
</dbReference>
<keyword evidence="2" id="KW-1185">Reference proteome</keyword>
<evidence type="ECO:0000313" key="1">
    <source>
        <dbReference type="EMBL" id="ARN57549.1"/>
    </source>
</evidence>
<sequence>MDLTLREKRILIIALASIAILLCDKYIISPGLGKRAEIINAGEKNKEDLAQAQNLIKRKKLFQPQWDRMQENGLTENVQQLESRLLDFIDKTSSSAGLDISFVQPDVSEVKEGFGLVEMSISGKGSIRAVTEFMYEAALSDMPVRTESFQLGAANENGTEISVQIDLSALFIKPAKEDNDE</sequence>
<dbReference type="RefSeq" id="WP_085756184.1">
    <property type="nucleotide sequence ID" value="NZ_CP021023.1"/>
</dbReference>
<dbReference type="EMBL" id="CP021023">
    <property type="protein sequence ID" value="ARN57549.1"/>
    <property type="molecule type" value="Genomic_DNA"/>
</dbReference>
<organism evidence="1 2">
    <name type="scientific">Sedimentisphaera salicampi</name>
    <dbReference type="NCBI Taxonomy" id="1941349"/>
    <lineage>
        <taxon>Bacteria</taxon>
        <taxon>Pseudomonadati</taxon>
        <taxon>Planctomycetota</taxon>
        <taxon>Phycisphaerae</taxon>
        <taxon>Sedimentisphaerales</taxon>
        <taxon>Sedimentisphaeraceae</taxon>
        <taxon>Sedimentisphaera</taxon>
    </lineage>
</organism>
<accession>A0A1W6LP42</accession>
<evidence type="ECO:0000313" key="2">
    <source>
        <dbReference type="Proteomes" id="UP000193334"/>
    </source>
</evidence>
<name>A0A1W6LP42_9BACT</name>
<gene>
    <name evidence="1" type="ORF">STSP1_01960</name>
</gene>
<dbReference type="STRING" id="1941349.STSP1_01960"/>